<evidence type="ECO:0000313" key="2">
    <source>
        <dbReference type="EMBL" id="TYP88587.1"/>
    </source>
</evidence>
<comment type="caution">
    <text evidence="2">The sequence shown here is derived from an EMBL/GenBank/DDBJ whole genome shotgun (WGS) entry which is preliminary data.</text>
</comment>
<reference evidence="2 3" key="1">
    <citation type="submission" date="2019-07" db="EMBL/GenBank/DDBJ databases">
        <title>Genomic Encyclopedia of Archaeal and Bacterial Type Strains, Phase II (KMG-II): from individual species to whole genera.</title>
        <authorList>
            <person name="Goeker M."/>
        </authorList>
    </citation>
    <scope>NUCLEOTIDE SEQUENCE [LARGE SCALE GENOMIC DNA]</scope>
    <source>
        <strain evidence="2 3">DSM 46842</strain>
    </source>
</reference>
<feature type="region of interest" description="Disordered" evidence="1">
    <location>
        <begin position="58"/>
        <end position="94"/>
    </location>
</feature>
<proteinExistence type="predicted"/>
<protein>
    <submittedName>
        <fullName evidence="2">Uncharacterized protein</fullName>
    </submittedName>
</protein>
<sequence length="205" mass="20691">MSASAGRPARTRGGRAGRAAAAALVTAVGVTGLAACGDDPVGPVTGPSSTDMQVLEDRISALEDRVSDLEDAPPPAEPTAQPEPGEDEEPGVLGNGEALVGQAVTVGGEVTELLTVADVGASFRVVGESGDPILVVLATPPADLEIGDLVEVSGRVVRVAEESFELDFGIAADQLFEDAGAFFEEFGGQIAISADRLEPVEDPAG</sequence>
<feature type="compositionally biased region" description="Basic and acidic residues" evidence="1">
    <location>
        <begin position="58"/>
        <end position="68"/>
    </location>
</feature>
<dbReference type="EMBL" id="VNHW01000004">
    <property type="protein sequence ID" value="TYP88587.1"/>
    <property type="molecule type" value="Genomic_DNA"/>
</dbReference>
<accession>A0A5S5CXT3</accession>
<dbReference type="AlphaFoldDB" id="A0A5S5CXT3"/>
<dbReference type="Proteomes" id="UP000322499">
    <property type="component" value="Unassembled WGS sequence"/>
</dbReference>
<organism evidence="2 3">
    <name type="scientific">Blastococcus xanthinilyticus</name>
    <dbReference type="NCBI Taxonomy" id="1564164"/>
    <lineage>
        <taxon>Bacteria</taxon>
        <taxon>Bacillati</taxon>
        <taxon>Actinomycetota</taxon>
        <taxon>Actinomycetes</taxon>
        <taxon>Geodermatophilales</taxon>
        <taxon>Geodermatophilaceae</taxon>
        <taxon>Blastococcus</taxon>
    </lineage>
</organism>
<name>A0A5S5CXT3_9ACTN</name>
<dbReference type="RefSeq" id="WP_166532699.1">
    <property type="nucleotide sequence ID" value="NZ_VNHW01000004.1"/>
</dbReference>
<evidence type="ECO:0000313" key="3">
    <source>
        <dbReference type="Proteomes" id="UP000322499"/>
    </source>
</evidence>
<evidence type="ECO:0000256" key="1">
    <source>
        <dbReference type="SAM" id="MobiDB-lite"/>
    </source>
</evidence>
<gene>
    <name evidence="2" type="ORF">BD833_104295</name>
</gene>
<keyword evidence="3" id="KW-1185">Reference proteome</keyword>